<accession>A0ABV1BTG2</accession>
<proteinExistence type="predicted"/>
<comment type="caution">
    <text evidence="1">The sequence shown here is derived from an EMBL/GenBank/DDBJ whole genome shotgun (WGS) entry which is preliminary data.</text>
</comment>
<evidence type="ECO:0000313" key="2">
    <source>
        <dbReference type="Proteomes" id="UP001442364"/>
    </source>
</evidence>
<gene>
    <name evidence="1" type="ORF">WMO14_03930</name>
</gene>
<keyword evidence="2" id="KW-1185">Reference proteome</keyword>
<dbReference type="Proteomes" id="UP001442364">
    <property type="component" value="Unassembled WGS sequence"/>
</dbReference>
<reference evidence="1 2" key="1">
    <citation type="submission" date="2024-03" db="EMBL/GenBank/DDBJ databases">
        <title>Human intestinal bacterial collection.</title>
        <authorList>
            <person name="Pauvert C."/>
            <person name="Hitch T.C.A."/>
            <person name="Clavel T."/>
        </authorList>
    </citation>
    <scope>NUCLEOTIDE SEQUENCE [LARGE SCALE GENOMIC DNA]</scope>
    <source>
        <strain evidence="1 2">CLA-AA-H255</strain>
    </source>
</reference>
<sequence>MDNCKYRHILFLSYKDICYNSTSYFEQRISEELINAGIKVTHLNIPKPAKGLSGTLADTAYMLLKPYFNADLDAIIDINTTIPCIKYNNGYILNNFDIPVWHYILDHPLYHYKALKVQLNNYNVICLDTFHAKLIRESFPHIREVKVIPLSADEYSISNISKKYCQDNMADTNSDSSYNTLSYHKCSKRAVKLLFTSTYTDPVKVALLYNKSGLNIQNNNINDKDINDNSTKNTLIKDIDNDYLLNALLNNPSFTQEKAVQYLRSLNILDNSSSTIQYLHNNFLIDVYLQCIIREEIISTIIKNRIPITIYGHGWDAFADKCDILIPEYTKYLDIRKEVTYNRLPAIYSNARLSLNQMPWFKGGMHDRIPLALMNGCLSLTDASTYLTDILNIGENEGVYTYSLENIEAVPDIIMDILNNTADDNCVPEIINSLSDKDCVLENINSLSDNARAYAHKHFSWKCWVDKFLD</sequence>
<name>A0ABV1BTG2_9FIRM</name>
<evidence type="ECO:0008006" key="3">
    <source>
        <dbReference type="Google" id="ProtNLM"/>
    </source>
</evidence>
<dbReference type="RefSeq" id="WP_022502594.1">
    <property type="nucleotide sequence ID" value="NZ_DAWDXV010000002.1"/>
</dbReference>
<organism evidence="1 2">
    <name type="scientific">[Lactobacillus] rogosae</name>
    <dbReference type="NCBI Taxonomy" id="706562"/>
    <lineage>
        <taxon>Bacteria</taxon>
        <taxon>Bacillati</taxon>
        <taxon>Bacillota</taxon>
        <taxon>Clostridia</taxon>
        <taxon>Lachnospirales</taxon>
        <taxon>Lachnospiraceae</taxon>
        <taxon>Lachnospira</taxon>
    </lineage>
</organism>
<protein>
    <recommendedName>
        <fullName evidence="3">Glycosyltransferase</fullName>
    </recommendedName>
</protein>
<evidence type="ECO:0000313" key="1">
    <source>
        <dbReference type="EMBL" id="MEQ2379035.1"/>
    </source>
</evidence>
<dbReference type="EMBL" id="JBBMER010000002">
    <property type="protein sequence ID" value="MEQ2379035.1"/>
    <property type="molecule type" value="Genomic_DNA"/>
</dbReference>